<dbReference type="GO" id="GO:0006310">
    <property type="term" value="P:DNA recombination"/>
    <property type="evidence" value="ECO:0007669"/>
    <property type="project" value="UniProtKB-KW"/>
</dbReference>
<name>A0A1K0GBN8_9BASI</name>
<sequence length="282" mass="31475">MAFVAATGCSTLAATYIWRGLAESSRKRSAGVPERYRSFIQNRFGPEVPPFPASDLFLTEWVCDMAQSRPFHSLKHELDALRSWHVDLGFPLDAFSHGRLERVVCGIKHTHGLQPAASKLPITLPLLRALLEQLQRSPSLRAWDRQVVAAAFAVSFACFLRCGEVTWDQASPTRLLVSSLTWHEDYAILLLPASKTDPFRLGTPLVVPRVRGLECPYSVLRLLCPPVCRPDKPLFGLHDGHKPLTRSFFLQHLRSAISRLGLDTSHYAGHSFRRGAATWAAS</sequence>
<dbReference type="PANTHER" id="PTHR34605:SF3">
    <property type="entry name" value="P CELL-TYPE AGGLUTINATION PROTEIN MAP4-LIKE-RELATED"/>
    <property type="match status" value="1"/>
</dbReference>
<dbReference type="GO" id="GO:0003677">
    <property type="term" value="F:DNA binding"/>
    <property type="evidence" value="ECO:0007669"/>
    <property type="project" value="UniProtKB-KW"/>
</dbReference>
<accession>A0A1K0GBN8</accession>
<keyword evidence="1" id="KW-0238">DNA-binding</keyword>
<dbReference type="SUPFAM" id="SSF47823">
    <property type="entry name" value="lambda integrase-like, N-terminal domain"/>
    <property type="match status" value="1"/>
</dbReference>
<dbReference type="AlphaFoldDB" id="A0A1K0GBN8"/>
<dbReference type="InterPro" id="IPR013762">
    <property type="entry name" value="Integrase-like_cat_sf"/>
</dbReference>
<dbReference type="InterPro" id="IPR010998">
    <property type="entry name" value="Integrase_recombinase_N"/>
</dbReference>
<keyword evidence="2" id="KW-0233">DNA recombination</keyword>
<evidence type="ECO:0008006" key="5">
    <source>
        <dbReference type="Google" id="ProtNLM"/>
    </source>
</evidence>
<proteinExistence type="predicted"/>
<dbReference type="Gene3D" id="1.10.443.10">
    <property type="entry name" value="Intergrase catalytic core"/>
    <property type="match status" value="1"/>
</dbReference>
<gene>
    <name evidence="3" type="ORF">UBRO_20913</name>
</gene>
<dbReference type="Proteomes" id="UP000179920">
    <property type="component" value="Chromosome XVII"/>
</dbReference>
<dbReference type="Gene3D" id="1.10.150.130">
    <property type="match status" value="1"/>
</dbReference>
<dbReference type="SUPFAM" id="SSF56349">
    <property type="entry name" value="DNA breaking-rejoining enzymes"/>
    <property type="match status" value="1"/>
</dbReference>
<evidence type="ECO:0000313" key="4">
    <source>
        <dbReference type="Proteomes" id="UP000179920"/>
    </source>
</evidence>
<dbReference type="EMBL" id="LT558133">
    <property type="protein sequence ID" value="SAM85451.1"/>
    <property type="molecule type" value="Genomic_DNA"/>
</dbReference>
<evidence type="ECO:0000256" key="2">
    <source>
        <dbReference type="ARBA" id="ARBA00023172"/>
    </source>
</evidence>
<dbReference type="InterPro" id="IPR052925">
    <property type="entry name" value="Phage_Integrase-like_Recomb"/>
</dbReference>
<dbReference type="PANTHER" id="PTHR34605">
    <property type="entry name" value="PHAGE_INTEGRASE DOMAIN-CONTAINING PROTEIN"/>
    <property type="match status" value="1"/>
</dbReference>
<protein>
    <recommendedName>
        <fullName evidence="5">Tyr recombinase domain-containing protein</fullName>
    </recommendedName>
</protein>
<dbReference type="GO" id="GO:0015074">
    <property type="term" value="P:DNA integration"/>
    <property type="evidence" value="ECO:0007669"/>
    <property type="project" value="InterPro"/>
</dbReference>
<organism evidence="3 4">
    <name type="scientific">Ustilago bromivora</name>
    <dbReference type="NCBI Taxonomy" id="307758"/>
    <lineage>
        <taxon>Eukaryota</taxon>
        <taxon>Fungi</taxon>
        <taxon>Dikarya</taxon>
        <taxon>Basidiomycota</taxon>
        <taxon>Ustilaginomycotina</taxon>
        <taxon>Ustilaginomycetes</taxon>
        <taxon>Ustilaginales</taxon>
        <taxon>Ustilaginaceae</taxon>
        <taxon>Ustilago</taxon>
    </lineage>
</organism>
<reference evidence="4" key="1">
    <citation type="submission" date="2016-04" db="EMBL/GenBank/DDBJ databases">
        <authorList>
            <person name="Guldener U."/>
            <person name="Guldener U."/>
        </authorList>
    </citation>
    <scope>NUCLEOTIDE SEQUENCE [LARGE SCALE GENOMIC DNA]</scope>
    <source>
        <strain evidence="4">UB2112</strain>
    </source>
</reference>
<evidence type="ECO:0000256" key="1">
    <source>
        <dbReference type="ARBA" id="ARBA00023125"/>
    </source>
</evidence>
<dbReference type="InterPro" id="IPR011010">
    <property type="entry name" value="DNA_brk_join_enz"/>
</dbReference>
<evidence type="ECO:0000313" key="3">
    <source>
        <dbReference type="EMBL" id="SAM85451.1"/>
    </source>
</evidence>